<dbReference type="CDD" id="cd00314">
    <property type="entry name" value="plant_peroxidase_like"/>
    <property type="match status" value="1"/>
</dbReference>
<reference evidence="1" key="1">
    <citation type="submission" date="2021-02" db="EMBL/GenBank/DDBJ databases">
        <authorList>
            <person name="Bekaert M."/>
        </authorList>
    </citation>
    <scope>NUCLEOTIDE SEQUENCE</scope>
    <source>
        <strain evidence="1">IoA-00</strain>
    </source>
</reference>
<dbReference type="Gene3D" id="1.10.420.10">
    <property type="entry name" value="Peroxidase, domain 2"/>
    <property type="match status" value="1"/>
</dbReference>
<dbReference type="GO" id="GO:0020037">
    <property type="term" value="F:heme binding"/>
    <property type="evidence" value="ECO:0007669"/>
    <property type="project" value="InterPro"/>
</dbReference>
<dbReference type="InterPro" id="IPR010255">
    <property type="entry name" value="Haem_peroxidase_sf"/>
</dbReference>
<name>A0A7R8H358_LEPSM</name>
<dbReference type="SUPFAM" id="SSF48113">
    <property type="entry name" value="Heme-dependent peroxidases"/>
    <property type="match status" value="1"/>
</dbReference>
<keyword evidence="2" id="KW-1185">Reference proteome</keyword>
<protein>
    <submittedName>
        <fullName evidence="1">E1.11.1.7</fullName>
        <ecNumber evidence="1">1.11.1.7</ecNumber>
    </submittedName>
</protein>
<keyword evidence="1" id="KW-0575">Peroxidase</keyword>
<dbReference type="GO" id="GO:0140825">
    <property type="term" value="F:lactoperoxidase activity"/>
    <property type="evidence" value="ECO:0007669"/>
    <property type="project" value="UniProtKB-EC"/>
</dbReference>
<dbReference type="EMBL" id="HG994593">
    <property type="protein sequence ID" value="CAF2841086.1"/>
    <property type="molecule type" value="Genomic_DNA"/>
</dbReference>
<evidence type="ECO:0000313" key="2">
    <source>
        <dbReference type="Proteomes" id="UP000675881"/>
    </source>
</evidence>
<dbReference type="Proteomes" id="UP000675881">
    <property type="component" value="Chromosome 14"/>
</dbReference>
<gene>
    <name evidence="1" type="ORF">LSAA_4641</name>
</gene>
<accession>A0A7R8H358</accession>
<evidence type="ECO:0000313" key="1">
    <source>
        <dbReference type="EMBL" id="CAF2841086.1"/>
    </source>
</evidence>
<dbReference type="EC" id="1.11.1.7" evidence="1"/>
<organism evidence="1 2">
    <name type="scientific">Lepeophtheirus salmonis</name>
    <name type="common">Salmon louse</name>
    <name type="synonym">Caligus salmonis</name>
    <dbReference type="NCBI Taxonomy" id="72036"/>
    <lineage>
        <taxon>Eukaryota</taxon>
        <taxon>Metazoa</taxon>
        <taxon>Ecdysozoa</taxon>
        <taxon>Arthropoda</taxon>
        <taxon>Crustacea</taxon>
        <taxon>Multicrustacea</taxon>
        <taxon>Hexanauplia</taxon>
        <taxon>Copepoda</taxon>
        <taxon>Siphonostomatoida</taxon>
        <taxon>Caligidae</taxon>
        <taxon>Lepeophtheirus</taxon>
    </lineage>
</organism>
<sequence length="256" mass="28461">MTKILLLGKGEGLTRKDYLKAKNLIRSYIKGQTTSIPEPHLNLIPGLVRLVFHDCSGRNCDGCINPNHPFNGRTVPVMSRADFWALGSIEATKIAVSLNNQRCGCPKKLNFGFNAKESTFIMGGHSLGFSANTTQQPGVWEIGNSDGFGNRYFKNMVDKSLNWHQVNNPTPQGEGRRWSWNGNNGAFGLDTDINLVKDISVNTVTGKASSFCGSKKVSPTYKYVKKMTRRSYFSRNYARTFIKMISLGASNLCRPH</sequence>
<dbReference type="GO" id="GO:0006979">
    <property type="term" value="P:response to oxidative stress"/>
    <property type="evidence" value="ECO:0007669"/>
    <property type="project" value="InterPro"/>
</dbReference>
<keyword evidence="1" id="KW-0560">Oxidoreductase</keyword>
<dbReference type="AlphaFoldDB" id="A0A7R8H358"/>
<proteinExistence type="predicted"/>
<dbReference type="OrthoDB" id="9970727at2759"/>